<name>A0A5E4NCB8_9HEMI</name>
<evidence type="ECO:0000256" key="4">
    <source>
        <dbReference type="SAM" id="SignalP"/>
    </source>
</evidence>
<dbReference type="PANTHER" id="PTHR11008:SF32">
    <property type="entry name" value="CIRCADIAN CLOCK-CONTROLLED PROTEIN DAYWAKE-RELATED"/>
    <property type="match status" value="1"/>
</dbReference>
<dbReference type="FunFam" id="3.15.10.30:FF:000001">
    <property type="entry name" value="Takeout-like protein 1"/>
    <property type="match status" value="1"/>
</dbReference>
<dbReference type="EMBL" id="CABPRJ010001900">
    <property type="protein sequence ID" value="VVC40099.1"/>
    <property type="molecule type" value="Genomic_DNA"/>
</dbReference>
<dbReference type="GO" id="GO:0005615">
    <property type="term" value="C:extracellular space"/>
    <property type="evidence" value="ECO:0007669"/>
    <property type="project" value="TreeGrafter"/>
</dbReference>
<evidence type="ECO:0000256" key="2">
    <source>
        <dbReference type="ARBA" id="ARBA00023108"/>
    </source>
</evidence>
<dbReference type="GO" id="GO:0007623">
    <property type="term" value="P:circadian rhythm"/>
    <property type="evidence" value="ECO:0007669"/>
    <property type="project" value="UniProtKB-ARBA"/>
</dbReference>
<evidence type="ECO:0000256" key="1">
    <source>
        <dbReference type="ARBA" id="ARBA00022729"/>
    </source>
</evidence>
<dbReference type="Gene3D" id="3.15.10.30">
    <property type="entry name" value="Haemolymph juvenile hormone binding protein"/>
    <property type="match status" value="1"/>
</dbReference>
<feature type="signal peptide" evidence="4">
    <location>
        <begin position="1"/>
        <end position="21"/>
    </location>
</feature>
<dbReference type="OrthoDB" id="8186595at2759"/>
<organism evidence="5 6">
    <name type="scientific">Cinara cedri</name>
    <dbReference type="NCBI Taxonomy" id="506608"/>
    <lineage>
        <taxon>Eukaryota</taxon>
        <taxon>Metazoa</taxon>
        <taxon>Ecdysozoa</taxon>
        <taxon>Arthropoda</taxon>
        <taxon>Hexapoda</taxon>
        <taxon>Insecta</taxon>
        <taxon>Pterygota</taxon>
        <taxon>Neoptera</taxon>
        <taxon>Paraneoptera</taxon>
        <taxon>Hemiptera</taxon>
        <taxon>Sternorrhyncha</taxon>
        <taxon>Aphidomorpha</taxon>
        <taxon>Aphidoidea</taxon>
        <taxon>Aphididae</taxon>
        <taxon>Lachninae</taxon>
        <taxon>Cinara</taxon>
    </lineage>
</organism>
<protein>
    <submittedName>
        <fullName evidence="5">Haemolymph juvenile hormone binding</fullName>
    </submittedName>
</protein>
<dbReference type="Proteomes" id="UP000325440">
    <property type="component" value="Unassembled WGS sequence"/>
</dbReference>
<dbReference type="InterPro" id="IPR010562">
    <property type="entry name" value="Haemolymph_juvenile_hormone-bd"/>
</dbReference>
<feature type="chain" id="PRO_5022934772" evidence="4">
    <location>
        <begin position="22"/>
        <end position="251"/>
    </location>
</feature>
<evidence type="ECO:0000256" key="3">
    <source>
        <dbReference type="ARBA" id="ARBA00060902"/>
    </source>
</evidence>
<reference evidence="5 6" key="1">
    <citation type="submission" date="2019-08" db="EMBL/GenBank/DDBJ databases">
        <authorList>
            <person name="Alioto T."/>
            <person name="Alioto T."/>
            <person name="Gomez Garrido J."/>
        </authorList>
    </citation>
    <scope>NUCLEOTIDE SEQUENCE [LARGE SCALE GENOMIC DNA]</scope>
</reference>
<sequence length="251" mass="28028">MKAIILCSLVYVIFTIVGTEAAKLPKGFIQCRKSDPNIDECLRSAFQATVPHLVKGVPNMGIVPSDPYKITELEIDQGNNGAVGFKIKFRDLSVINLRTAVITKAHYDPVKHNLTLEIKNPNSLIFGGDYEASGKILILPITGQGKAKIVADISNYIGNAIMKPVVKKGTTYLEIVEIKWTFVPNKIHMKLDNLFNGNKELGDNMNIFLNENWREILKELQPAIEEVFGAIFKTIGQQFLNYVPENQLLLD</sequence>
<dbReference type="SMART" id="SM00700">
    <property type="entry name" value="JHBP"/>
    <property type="match status" value="1"/>
</dbReference>
<comment type="similarity">
    <text evidence="3">Belongs to the TO family.</text>
</comment>
<gene>
    <name evidence="5" type="ORF">CINCED_3A020418</name>
</gene>
<dbReference type="InterPro" id="IPR038606">
    <property type="entry name" value="To_sf"/>
</dbReference>
<dbReference type="AlphaFoldDB" id="A0A5E4NCB8"/>
<evidence type="ECO:0000313" key="6">
    <source>
        <dbReference type="Proteomes" id="UP000325440"/>
    </source>
</evidence>
<keyword evidence="2" id="KW-0090">Biological rhythms</keyword>
<dbReference type="Pfam" id="PF06585">
    <property type="entry name" value="JHBP"/>
    <property type="match status" value="1"/>
</dbReference>
<evidence type="ECO:0000313" key="5">
    <source>
        <dbReference type="EMBL" id="VVC40099.1"/>
    </source>
</evidence>
<keyword evidence="6" id="KW-1185">Reference proteome</keyword>
<accession>A0A5E4NCB8</accession>
<keyword evidence="1 4" id="KW-0732">Signal</keyword>
<dbReference type="PANTHER" id="PTHR11008">
    <property type="entry name" value="PROTEIN TAKEOUT-LIKE PROTEIN"/>
    <property type="match status" value="1"/>
</dbReference>
<proteinExistence type="inferred from homology"/>